<accession>A0A8I6S9W5</accession>
<reference evidence="2" key="1">
    <citation type="submission" date="2022-01" db="UniProtKB">
        <authorList>
            <consortium name="EnsemblMetazoa"/>
        </authorList>
    </citation>
    <scope>IDENTIFICATION</scope>
</reference>
<dbReference type="RefSeq" id="XP_014259516.1">
    <property type="nucleotide sequence ID" value="XM_014404030.1"/>
</dbReference>
<keyword evidence="1" id="KW-0472">Membrane</keyword>
<evidence type="ECO:0000256" key="1">
    <source>
        <dbReference type="SAM" id="Phobius"/>
    </source>
</evidence>
<dbReference type="EnsemblMetazoa" id="XM_014404030.1">
    <property type="protein sequence ID" value="XP_014259516.1"/>
    <property type="gene ID" value="LOC106672514"/>
</dbReference>
<dbReference type="KEGG" id="clec:106672514"/>
<sequence length="124" mass="14588">MTWEYHYSRVMMAITTMPQPYKNGLLGLTVVHLVLLYALMLGAWLYMQYKDMTMDDFFFYLEVSKKAKVESEIDNEPDYDENDLIQGKELIKESSLESEHSGDSDLTNYYFLPAELLIQKLSYE</sequence>
<keyword evidence="3" id="KW-1185">Reference proteome</keyword>
<dbReference type="GeneID" id="106672514"/>
<proteinExistence type="predicted"/>
<dbReference type="AlphaFoldDB" id="A0A8I6S9W5"/>
<keyword evidence="1" id="KW-1133">Transmembrane helix</keyword>
<organism evidence="2 3">
    <name type="scientific">Cimex lectularius</name>
    <name type="common">Bed bug</name>
    <name type="synonym">Acanthia lectularia</name>
    <dbReference type="NCBI Taxonomy" id="79782"/>
    <lineage>
        <taxon>Eukaryota</taxon>
        <taxon>Metazoa</taxon>
        <taxon>Ecdysozoa</taxon>
        <taxon>Arthropoda</taxon>
        <taxon>Hexapoda</taxon>
        <taxon>Insecta</taxon>
        <taxon>Pterygota</taxon>
        <taxon>Neoptera</taxon>
        <taxon>Paraneoptera</taxon>
        <taxon>Hemiptera</taxon>
        <taxon>Heteroptera</taxon>
        <taxon>Panheteroptera</taxon>
        <taxon>Cimicomorpha</taxon>
        <taxon>Cimicidae</taxon>
        <taxon>Cimex</taxon>
    </lineage>
</organism>
<keyword evidence="1" id="KW-0812">Transmembrane</keyword>
<evidence type="ECO:0000313" key="3">
    <source>
        <dbReference type="Proteomes" id="UP000494040"/>
    </source>
</evidence>
<name>A0A8I6S9W5_CIMLE</name>
<evidence type="ECO:0000313" key="2">
    <source>
        <dbReference type="EnsemblMetazoa" id="XP_014259516.1"/>
    </source>
</evidence>
<dbReference type="Proteomes" id="UP000494040">
    <property type="component" value="Unassembled WGS sequence"/>
</dbReference>
<feature type="transmembrane region" description="Helical" evidence="1">
    <location>
        <begin position="25"/>
        <end position="47"/>
    </location>
</feature>
<protein>
    <submittedName>
        <fullName evidence="2">Uncharacterized protein</fullName>
    </submittedName>
</protein>